<dbReference type="CDD" id="cd07064">
    <property type="entry name" value="AlkD_like_1"/>
    <property type="match status" value="1"/>
</dbReference>
<comment type="caution">
    <text evidence="1">The sequence shown here is derived from an EMBL/GenBank/DDBJ whole genome shotgun (WGS) entry which is preliminary data.</text>
</comment>
<keyword evidence="2" id="KW-1185">Reference proteome</keyword>
<dbReference type="InterPro" id="IPR016024">
    <property type="entry name" value="ARM-type_fold"/>
</dbReference>
<accession>A0A934K9G5</accession>
<dbReference type="AlphaFoldDB" id="A0A934K9G5"/>
<proteinExistence type="predicted"/>
<dbReference type="EMBL" id="JAEKNR010000217">
    <property type="protein sequence ID" value="MBJ7600760.1"/>
    <property type="molecule type" value="Genomic_DNA"/>
</dbReference>
<dbReference type="PANTHER" id="PTHR34070:SF1">
    <property type="entry name" value="DNA ALKYLATION REPAIR PROTEIN"/>
    <property type="match status" value="1"/>
</dbReference>
<dbReference type="Pfam" id="PF08713">
    <property type="entry name" value="DNA_alkylation"/>
    <property type="match status" value="1"/>
</dbReference>
<dbReference type="PANTHER" id="PTHR34070">
    <property type="entry name" value="ARMADILLO-TYPE FOLD"/>
    <property type="match status" value="1"/>
</dbReference>
<dbReference type="InterPro" id="IPR014825">
    <property type="entry name" value="DNA_alkylation"/>
</dbReference>
<reference evidence="1" key="1">
    <citation type="submission" date="2020-10" db="EMBL/GenBank/DDBJ databases">
        <title>Ca. Dormibacterota MAGs.</title>
        <authorList>
            <person name="Montgomery K."/>
        </authorList>
    </citation>
    <scope>NUCLEOTIDE SEQUENCE [LARGE SCALE GENOMIC DNA]</scope>
    <source>
        <strain evidence="1">SC8812_S17_10</strain>
    </source>
</reference>
<protein>
    <submittedName>
        <fullName evidence="1">DNA alkylation repair protein</fullName>
    </submittedName>
</protein>
<gene>
    <name evidence="1" type="ORF">JF922_22155</name>
</gene>
<name>A0A934K9G5_9BACT</name>
<dbReference type="Proteomes" id="UP000612893">
    <property type="component" value="Unassembled WGS sequence"/>
</dbReference>
<dbReference type="SUPFAM" id="SSF48371">
    <property type="entry name" value="ARM repeat"/>
    <property type="match status" value="1"/>
</dbReference>
<organism evidence="1 2">
    <name type="scientific">Candidatus Nephthysia bennettiae</name>
    <dbReference type="NCBI Taxonomy" id="3127016"/>
    <lineage>
        <taxon>Bacteria</taxon>
        <taxon>Bacillati</taxon>
        <taxon>Candidatus Dormiibacterota</taxon>
        <taxon>Candidatus Dormibacteria</taxon>
        <taxon>Candidatus Dormibacterales</taxon>
        <taxon>Candidatus Dormibacteraceae</taxon>
        <taxon>Candidatus Nephthysia</taxon>
    </lineage>
</organism>
<evidence type="ECO:0000313" key="1">
    <source>
        <dbReference type="EMBL" id="MBJ7600760.1"/>
    </source>
</evidence>
<sequence>MSAYLRDQFPCLGITLPRLRALLRELPRPAPEEAVEWAQACWALPEREYQYAGLFALQAAARRLSPTCLPDIRGLITTKSWWDTVDGLATSVVGTLVLRHRELTREMDRWVLAGDIWLARTAILHQERWKSETDAGRLFRFCELRAGDREFFIRKAIGWALRSYAAVDPAAVQSFVQDHEQALSGLSRREAMKGVVRHLR</sequence>
<dbReference type="Gene3D" id="1.25.10.90">
    <property type="match status" value="1"/>
</dbReference>
<evidence type="ECO:0000313" key="2">
    <source>
        <dbReference type="Proteomes" id="UP000612893"/>
    </source>
</evidence>